<evidence type="ECO:0000313" key="2">
    <source>
        <dbReference type="Proteomes" id="UP001221898"/>
    </source>
</evidence>
<proteinExistence type="predicted"/>
<dbReference type="AlphaFoldDB" id="A0AAD7SEY5"/>
<dbReference type="EMBL" id="JAINUG010000072">
    <property type="protein sequence ID" value="KAJ8401224.1"/>
    <property type="molecule type" value="Genomic_DNA"/>
</dbReference>
<dbReference type="Proteomes" id="UP001221898">
    <property type="component" value="Unassembled WGS sequence"/>
</dbReference>
<protein>
    <submittedName>
        <fullName evidence="1">Uncharacterized protein</fullName>
    </submittedName>
</protein>
<keyword evidence="2" id="KW-1185">Reference proteome</keyword>
<gene>
    <name evidence="1" type="ORF">AAFF_G00388060</name>
</gene>
<evidence type="ECO:0000313" key="1">
    <source>
        <dbReference type="EMBL" id="KAJ8401224.1"/>
    </source>
</evidence>
<reference evidence="1" key="1">
    <citation type="journal article" date="2023" name="Science">
        <title>Genome structures resolve the early diversification of teleost fishes.</title>
        <authorList>
            <person name="Parey E."/>
            <person name="Louis A."/>
            <person name="Montfort J."/>
            <person name="Bouchez O."/>
            <person name="Roques C."/>
            <person name="Iampietro C."/>
            <person name="Lluch J."/>
            <person name="Castinel A."/>
            <person name="Donnadieu C."/>
            <person name="Desvignes T."/>
            <person name="Floi Bucao C."/>
            <person name="Jouanno E."/>
            <person name="Wen M."/>
            <person name="Mejri S."/>
            <person name="Dirks R."/>
            <person name="Jansen H."/>
            <person name="Henkel C."/>
            <person name="Chen W.J."/>
            <person name="Zahm M."/>
            <person name="Cabau C."/>
            <person name="Klopp C."/>
            <person name="Thompson A.W."/>
            <person name="Robinson-Rechavi M."/>
            <person name="Braasch I."/>
            <person name="Lecointre G."/>
            <person name="Bobe J."/>
            <person name="Postlethwait J.H."/>
            <person name="Berthelot C."/>
            <person name="Roest Crollius H."/>
            <person name="Guiguen Y."/>
        </authorList>
    </citation>
    <scope>NUCLEOTIDE SEQUENCE</scope>
    <source>
        <strain evidence="1">NC1722</strain>
    </source>
</reference>
<sequence length="115" mass="12860">MEPSLFVCFCADCFLLFLLEQDEQKYNVLNRKIAITFCLGVSAKSILNNEPKSPHDRKVKAHRDPIRERYGSCPVSSATEALIKLGVLVSRNPEEARDCGTDFCCDVGMALRCDS</sequence>
<comment type="caution">
    <text evidence="1">The sequence shown here is derived from an EMBL/GenBank/DDBJ whole genome shotgun (WGS) entry which is preliminary data.</text>
</comment>
<name>A0AAD7SEY5_9TELE</name>
<accession>A0AAD7SEY5</accession>
<organism evidence="1 2">
    <name type="scientific">Aldrovandia affinis</name>
    <dbReference type="NCBI Taxonomy" id="143900"/>
    <lineage>
        <taxon>Eukaryota</taxon>
        <taxon>Metazoa</taxon>
        <taxon>Chordata</taxon>
        <taxon>Craniata</taxon>
        <taxon>Vertebrata</taxon>
        <taxon>Euteleostomi</taxon>
        <taxon>Actinopterygii</taxon>
        <taxon>Neopterygii</taxon>
        <taxon>Teleostei</taxon>
        <taxon>Notacanthiformes</taxon>
        <taxon>Halosauridae</taxon>
        <taxon>Aldrovandia</taxon>
    </lineage>
</organism>